<organism evidence="7 8">
    <name type="scientific">Plectus sambesii</name>
    <dbReference type="NCBI Taxonomy" id="2011161"/>
    <lineage>
        <taxon>Eukaryota</taxon>
        <taxon>Metazoa</taxon>
        <taxon>Ecdysozoa</taxon>
        <taxon>Nematoda</taxon>
        <taxon>Chromadorea</taxon>
        <taxon>Plectida</taxon>
        <taxon>Plectina</taxon>
        <taxon>Plectoidea</taxon>
        <taxon>Plectidae</taxon>
        <taxon>Plectus</taxon>
    </lineage>
</organism>
<dbReference type="SUPFAM" id="SSF57501">
    <property type="entry name" value="Cystine-knot cytokines"/>
    <property type="match status" value="1"/>
</dbReference>
<proteinExistence type="inferred from homology"/>
<sequence>MRLVAVCCLLGVAAQDALAVISWGPARKTKDEPWFFQANGGRTTPRHRNRHSGHRSRANGCQEPNDLSEQFMTWFKESTVNTDHQLDIADEDWQRVNSMDALRVEEPPICDRLPDTSADSTVMQRSLCPWEWRINRDENREPKLLSEAFCICRKSRGSTGALCMPIRREMPVLKRVLCDERTGRYEYVRAVQIVTVGCHSVLPRSERAAPVHVHYRTASREV</sequence>
<dbReference type="Gene3D" id="2.10.90.10">
    <property type="entry name" value="Cystine-knot cytokines"/>
    <property type="match status" value="1"/>
</dbReference>
<name>A0A914WG90_9BILA</name>
<evidence type="ECO:0000256" key="1">
    <source>
        <dbReference type="ARBA" id="ARBA00004613"/>
    </source>
</evidence>
<feature type="compositionally biased region" description="Basic residues" evidence="5">
    <location>
        <begin position="44"/>
        <end position="57"/>
    </location>
</feature>
<feature type="signal peptide" evidence="6">
    <location>
        <begin position="1"/>
        <end position="19"/>
    </location>
</feature>
<dbReference type="Pfam" id="PF06083">
    <property type="entry name" value="IL17"/>
    <property type="match status" value="1"/>
</dbReference>
<keyword evidence="7" id="KW-1185">Reference proteome</keyword>
<protein>
    <submittedName>
        <fullName evidence="8">Uncharacterized protein</fullName>
    </submittedName>
</protein>
<dbReference type="AlphaFoldDB" id="A0A914WG90"/>
<dbReference type="InterPro" id="IPR029034">
    <property type="entry name" value="Cystine-knot_cytokine"/>
</dbReference>
<dbReference type="InterPro" id="IPR010345">
    <property type="entry name" value="IL-17_fam"/>
</dbReference>
<reference evidence="8" key="1">
    <citation type="submission" date="2022-11" db="UniProtKB">
        <authorList>
            <consortium name="WormBaseParasite"/>
        </authorList>
    </citation>
    <scope>IDENTIFICATION</scope>
</reference>
<dbReference type="WBParaSite" id="PSAMB.scaffold3951size16275.g22984.t1">
    <property type="protein sequence ID" value="PSAMB.scaffold3951size16275.g22984.t1"/>
    <property type="gene ID" value="PSAMB.scaffold3951size16275.g22984"/>
</dbReference>
<evidence type="ECO:0000256" key="6">
    <source>
        <dbReference type="SAM" id="SignalP"/>
    </source>
</evidence>
<evidence type="ECO:0000256" key="5">
    <source>
        <dbReference type="SAM" id="MobiDB-lite"/>
    </source>
</evidence>
<evidence type="ECO:0000256" key="3">
    <source>
        <dbReference type="ARBA" id="ARBA00022525"/>
    </source>
</evidence>
<comment type="similarity">
    <text evidence="2">Belongs to the IL-17 family.</text>
</comment>
<accession>A0A914WG90</accession>
<evidence type="ECO:0000256" key="2">
    <source>
        <dbReference type="ARBA" id="ARBA00007236"/>
    </source>
</evidence>
<keyword evidence="3" id="KW-0964">Secreted</keyword>
<comment type="subcellular location">
    <subcellularLocation>
        <location evidence="1">Secreted</location>
    </subcellularLocation>
</comment>
<evidence type="ECO:0000256" key="4">
    <source>
        <dbReference type="ARBA" id="ARBA00022729"/>
    </source>
</evidence>
<evidence type="ECO:0000313" key="7">
    <source>
        <dbReference type="Proteomes" id="UP000887566"/>
    </source>
</evidence>
<feature type="chain" id="PRO_5037157857" evidence="6">
    <location>
        <begin position="20"/>
        <end position="222"/>
    </location>
</feature>
<feature type="region of interest" description="Disordered" evidence="5">
    <location>
        <begin position="38"/>
        <end position="62"/>
    </location>
</feature>
<keyword evidence="4 6" id="KW-0732">Signal</keyword>
<dbReference type="GO" id="GO:0005576">
    <property type="term" value="C:extracellular region"/>
    <property type="evidence" value="ECO:0007669"/>
    <property type="project" value="UniProtKB-SubCell"/>
</dbReference>
<dbReference type="GO" id="GO:0005125">
    <property type="term" value="F:cytokine activity"/>
    <property type="evidence" value="ECO:0007669"/>
    <property type="project" value="InterPro"/>
</dbReference>
<dbReference type="Proteomes" id="UP000887566">
    <property type="component" value="Unplaced"/>
</dbReference>
<evidence type="ECO:0000313" key="8">
    <source>
        <dbReference type="WBParaSite" id="PSAMB.scaffold3951size16275.g22984.t1"/>
    </source>
</evidence>